<dbReference type="InterPro" id="IPR014152">
    <property type="entry name" value="AddA"/>
</dbReference>
<keyword evidence="9 13" id="KW-0234">DNA repair</keyword>
<gene>
    <name evidence="13 19" type="primary">addA</name>
    <name evidence="19" type="ORF">VF724_03380</name>
</gene>
<evidence type="ECO:0000256" key="13">
    <source>
        <dbReference type="HAMAP-Rule" id="MF_01451"/>
    </source>
</evidence>
<evidence type="ECO:0000256" key="10">
    <source>
        <dbReference type="ARBA" id="ARBA00023235"/>
    </source>
</evidence>
<comment type="similarity">
    <text evidence="13">Belongs to the helicase family. AddA subfamily.</text>
</comment>
<dbReference type="NCBIfam" id="TIGR02785">
    <property type="entry name" value="addA_Gpos"/>
    <property type="match status" value="1"/>
</dbReference>
<dbReference type="Gene3D" id="6.10.250.2380">
    <property type="match status" value="1"/>
</dbReference>
<comment type="catalytic activity">
    <reaction evidence="12 13">
        <text>ATP + H2O = ADP + phosphate + H(+)</text>
        <dbReference type="Rhea" id="RHEA:13065"/>
        <dbReference type="ChEBI" id="CHEBI:15377"/>
        <dbReference type="ChEBI" id="CHEBI:15378"/>
        <dbReference type="ChEBI" id="CHEBI:30616"/>
        <dbReference type="ChEBI" id="CHEBI:43474"/>
        <dbReference type="ChEBI" id="CHEBI:456216"/>
        <dbReference type="EC" id="5.6.2.4"/>
    </reaction>
</comment>
<keyword evidence="3 13" id="KW-0227">DNA damage</keyword>
<dbReference type="Pfam" id="PF12705">
    <property type="entry name" value="PDDEXK_1"/>
    <property type="match status" value="1"/>
</dbReference>
<evidence type="ECO:0000259" key="17">
    <source>
        <dbReference type="PROSITE" id="PS51198"/>
    </source>
</evidence>
<evidence type="ECO:0000256" key="9">
    <source>
        <dbReference type="ARBA" id="ARBA00023204"/>
    </source>
</evidence>
<reference evidence="19" key="1">
    <citation type="submission" date="2023-12" db="EMBL/GenBank/DDBJ databases">
        <title>Fervidustalea candida gen. nov., sp. nov., a novel member of the family Paenibacillaceae isolated from a geothermal area.</title>
        <authorList>
            <person name="Li W.-J."/>
            <person name="Jiao J.-Y."/>
            <person name="Chen Y."/>
        </authorList>
    </citation>
    <scope>NUCLEOTIDE SEQUENCE</scope>
    <source>
        <strain evidence="19">SYSU GA230002</strain>
    </source>
</reference>
<evidence type="ECO:0000256" key="16">
    <source>
        <dbReference type="SAM" id="MobiDB-lite"/>
    </source>
</evidence>
<evidence type="ECO:0000256" key="3">
    <source>
        <dbReference type="ARBA" id="ARBA00022763"/>
    </source>
</evidence>
<evidence type="ECO:0000256" key="5">
    <source>
        <dbReference type="ARBA" id="ARBA00022806"/>
    </source>
</evidence>
<dbReference type="InterPro" id="IPR011604">
    <property type="entry name" value="PDDEXK-like_dom_sf"/>
</dbReference>
<evidence type="ECO:0000256" key="12">
    <source>
        <dbReference type="ARBA" id="ARBA00048988"/>
    </source>
</evidence>
<keyword evidence="4 13" id="KW-0378">Hydrolase</keyword>
<feature type="binding site" evidence="14">
    <location>
        <begin position="31"/>
        <end position="38"/>
    </location>
    <ligand>
        <name>ATP</name>
        <dbReference type="ChEBI" id="CHEBI:30616"/>
    </ligand>
</feature>
<evidence type="ECO:0000256" key="14">
    <source>
        <dbReference type="PROSITE-ProRule" id="PRU00560"/>
    </source>
</evidence>
<keyword evidence="7 13" id="KW-0067">ATP-binding</keyword>
<dbReference type="SUPFAM" id="SSF52980">
    <property type="entry name" value="Restriction endonuclease-like"/>
    <property type="match status" value="1"/>
</dbReference>
<evidence type="ECO:0000256" key="15">
    <source>
        <dbReference type="SAM" id="Coils"/>
    </source>
</evidence>
<organism evidence="19 20">
    <name type="scientific">Ferviditalea candida</name>
    <dbReference type="NCBI Taxonomy" id="3108399"/>
    <lineage>
        <taxon>Bacteria</taxon>
        <taxon>Bacillati</taxon>
        <taxon>Bacillota</taxon>
        <taxon>Bacilli</taxon>
        <taxon>Bacillales</taxon>
        <taxon>Paenibacillaceae</taxon>
        <taxon>Ferviditalea</taxon>
    </lineage>
</organism>
<evidence type="ECO:0000256" key="7">
    <source>
        <dbReference type="ARBA" id="ARBA00022840"/>
    </source>
</evidence>
<dbReference type="PROSITE" id="PS51217">
    <property type="entry name" value="UVRD_HELICASE_CTER"/>
    <property type="match status" value="1"/>
</dbReference>
<keyword evidence="5 13" id="KW-0347">Helicase</keyword>
<dbReference type="PANTHER" id="PTHR11070">
    <property type="entry name" value="UVRD / RECB / PCRA DNA HELICASE FAMILY MEMBER"/>
    <property type="match status" value="1"/>
</dbReference>
<accession>A0ABU5ZG81</accession>
<evidence type="ECO:0000313" key="20">
    <source>
        <dbReference type="Proteomes" id="UP001310386"/>
    </source>
</evidence>
<dbReference type="EC" id="5.6.2.4" evidence="13"/>
<comment type="catalytic activity">
    <reaction evidence="11 13">
        <text>Couples ATP hydrolysis with the unwinding of duplex DNA by translocating in the 3'-5' direction.</text>
        <dbReference type="EC" id="5.6.2.4"/>
    </reaction>
</comment>
<dbReference type="Pfam" id="PF00580">
    <property type="entry name" value="UvrD-helicase"/>
    <property type="match status" value="1"/>
</dbReference>
<keyword evidence="10 13" id="KW-0413">Isomerase</keyword>
<dbReference type="Gene3D" id="3.90.320.10">
    <property type="match status" value="1"/>
</dbReference>
<evidence type="ECO:0000256" key="1">
    <source>
        <dbReference type="ARBA" id="ARBA00022722"/>
    </source>
</evidence>
<evidence type="ECO:0000256" key="8">
    <source>
        <dbReference type="ARBA" id="ARBA00023125"/>
    </source>
</evidence>
<dbReference type="InterPro" id="IPR027417">
    <property type="entry name" value="P-loop_NTPase"/>
</dbReference>
<comment type="caution">
    <text evidence="19">The sequence shown here is derived from an EMBL/GenBank/DDBJ whole genome shotgun (WGS) entry which is preliminary data.</text>
</comment>
<feature type="domain" description="UvrD-like helicase C-terminal" evidence="18">
    <location>
        <begin position="535"/>
        <end position="836"/>
    </location>
</feature>
<dbReference type="EC" id="3.1.-.-" evidence="13"/>
<dbReference type="InterPro" id="IPR011335">
    <property type="entry name" value="Restrct_endonuc-II-like"/>
</dbReference>
<dbReference type="RefSeq" id="WP_371752809.1">
    <property type="nucleotide sequence ID" value="NZ_JAYJLD010000003.1"/>
</dbReference>
<evidence type="ECO:0000259" key="18">
    <source>
        <dbReference type="PROSITE" id="PS51217"/>
    </source>
</evidence>
<dbReference type="SUPFAM" id="SSF52540">
    <property type="entry name" value="P-loop containing nucleoside triphosphate hydrolases"/>
    <property type="match status" value="1"/>
</dbReference>
<evidence type="ECO:0000313" key="19">
    <source>
        <dbReference type="EMBL" id="MEB3100696.1"/>
    </source>
</evidence>
<evidence type="ECO:0000256" key="4">
    <source>
        <dbReference type="ARBA" id="ARBA00022801"/>
    </source>
</evidence>
<dbReference type="Pfam" id="PF13361">
    <property type="entry name" value="UvrD_C"/>
    <property type="match status" value="2"/>
</dbReference>
<comment type="cofactor">
    <cofactor evidence="13">
        <name>Mg(2+)</name>
        <dbReference type="ChEBI" id="CHEBI:18420"/>
    </cofactor>
</comment>
<dbReference type="Proteomes" id="UP001310386">
    <property type="component" value="Unassembled WGS sequence"/>
</dbReference>
<proteinExistence type="inferred from homology"/>
<dbReference type="InterPro" id="IPR014017">
    <property type="entry name" value="DNA_helicase_UvrD-like_C"/>
</dbReference>
<dbReference type="EMBL" id="JAYJLD010000003">
    <property type="protein sequence ID" value="MEB3100696.1"/>
    <property type="molecule type" value="Genomic_DNA"/>
</dbReference>
<protein>
    <recommendedName>
        <fullName evidence="13">ATP-dependent helicase/nuclease subunit A</fullName>
        <ecNumber evidence="13">3.1.-.-</ecNumber>
        <ecNumber evidence="13">5.6.2.4</ecNumber>
    </recommendedName>
    <alternativeName>
        <fullName evidence="13">ATP-dependent helicase/nuclease AddA</fullName>
    </alternativeName>
    <alternativeName>
        <fullName evidence="13">DNA 3'-5' helicase AddA</fullName>
    </alternativeName>
</protein>
<keyword evidence="1 13" id="KW-0540">Nuclease</keyword>
<comment type="function">
    <text evidence="13">The heterodimer acts as both an ATP-dependent DNA helicase and an ATP-dependent, dual-direction single-stranded exonuclease. Recognizes the chi site generating a DNA molecule suitable for the initiation of homologous recombination. The AddA nuclease domain is required for chi fragment generation; this subunit has the helicase and 3' -&gt; 5' nuclease activities.</text>
</comment>
<keyword evidence="2 13" id="KW-0547">Nucleotide-binding</keyword>
<evidence type="ECO:0000256" key="6">
    <source>
        <dbReference type="ARBA" id="ARBA00022839"/>
    </source>
</evidence>
<comment type="subunit">
    <text evidence="13">Heterodimer of AddA and AddB/RexB.</text>
</comment>
<feature type="coiled-coil region" evidence="15">
    <location>
        <begin position="222"/>
        <end position="273"/>
    </location>
</feature>
<dbReference type="InterPro" id="IPR000212">
    <property type="entry name" value="DNA_helicase_UvrD/REP"/>
</dbReference>
<feature type="region of interest" description="Disordered" evidence="16">
    <location>
        <begin position="541"/>
        <end position="567"/>
    </location>
</feature>
<dbReference type="InterPro" id="IPR014016">
    <property type="entry name" value="UvrD-like_ATP-bd"/>
</dbReference>
<dbReference type="Gene3D" id="3.40.50.300">
    <property type="entry name" value="P-loop containing nucleotide triphosphate hydrolases"/>
    <property type="match status" value="3"/>
</dbReference>
<dbReference type="GO" id="GO:0004386">
    <property type="term" value="F:helicase activity"/>
    <property type="evidence" value="ECO:0007669"/>
    <property type="project" value="UniProtKB-KW"/>
</dbReference>
<keyword evidence="8 13" id="KW-0238">DNA-binding</keyword>
<dbReference type="HAMAP" id="MF_01451">
    <property type="entry name" value="AddA"/>
    <property type="match status" value="1"/>
</dbReference>
<dbReference type="PROSITE" id="PS51198">
    <property type="entry name" value="UVRD_HELICASE_ATP_BIND"/>
    <property type="match status" value="1"/>
</dbReference>
<name>A0ABU5ZG81_9BACL</name>
<evidence type="ECO:0000256" key="2">
    <source>
        <dbReference type="ARBA" id="ARBA00022741"/>
    </source>
</evidence>
<sequence>MNRIPKPQGTHWTDDQWNAVSLQGDDILVAAAAGSGKTAVLVERIIRRISSEENPLDVDRLLVATFTNAAAAEMRQRIREALEQELSRKPDSVHLRKQLALLHQASITTLHAFCLDVVRRYFHLIDLDPGFRIANETEAELMRQEVLEDLLEDYYAKGDDDADFWRLVDRFSGERTDEALFHMIQSIYDFSRSHPSPVHWMHQAAEAFAVTGENNIWLESMRDDVEIELTGAIRLLQEAERVCRLPGGPSPYLDNLREDLSGLKRLLEAALNDTWKDIYEAFQACGFGKLKPCRGDACDKALQDQVKELRDQTKKRVEGLKETIFRRSPEEYAAELHELAPLMKKLVELVEGFGHKYAAAKKAKGLADFSDLEHYCLQVLRDPSAAADEPEPSQAALEYREQFAEVLVDEYQDTNMVQEAIVRLISGEGPGNRFMVGDVKQSIYRFRLAEPALFLQKYKSYRQISVIPNEFGGAGLRIDLSKNFRSRREIVDAVNFIFRQIMHERAAEIDYDRDAELVCGADFPEGGDASVEVMLIDRSEADAEESDRLEDFASSGTSADGEADEPVDGDALDDVQDMMTAQLEARLIAERIRRLTGIGASPHYITDKQTKLMRPVVFRDIVILLRATQQWAPVFMEEFRAAGIPAYAELSTGYFAAAEVDVVLSLLKVIDNPLQDIPLAGVLRSPIFRLSAEELAQIRLYNKRSSYYEALSGYAGCEQPSDPQLQTKLRLFLQQLERWRDEARQGALADLIWRVYRETGYFDLVGGQPGGMQRQANLRALYDRARQFEATSLRGLFRFLRFIERMRDSGGDLGAARALGEQEDVVRIMSIHKSKGLEFPVVFVAGLAKPFNRQDLNGSFLMHKQLGFGPKYVDPQLRISYPTLPLLAIRRRMRMETLAEEMRILYVALTRAKEKLLLVGTVRNLETLTQRWGKLLEQQERALPAHILTRAVNYLDWIGPAIVRHPGMAQLRSIAGTPERIPEEMKGESSDWRLQLIRPEHFLAFDQTAGAANVFDPQEWEKLRRLEPISAAQAGFAVQSGSAAHPAGPNSAAEEIGRRFSWAYPYREAQLRFSKTSVSEMKRLSEIRLMRDLQGDHADLSGDLPFKPGTGSLALQRPRFMELRRMTPAERGTVYHSVMQQIPLVPDLSEEMIEQTLVRMVELQILTEEQKQAVDAKIIISFFQSGLGQRMLRSGRVRREVPFSFAMKAGEVYPGMDPHSSEETVVIQGVIDCLFEEEEHMVLLDFKTDAVNGSSGELGIERLADRYRLQIDLYARAVERILNKPVKEKYLFFFDGSHTVHM</sequence>
<keyword evidence="20" id="KW-1185">Reference proteome</keyword>
<dbReference type="InterPro" id="IPR038726">
    <property type="entry name" value="PDDEXK_AddAB-type"/>
</dbReference>
<dbReference type="PANTHER" id="PTHR11070:SF48">
    <property type="entry name" value="ATP-DEPENDENT HELICASE_NUCLEASE SUBUNIT A"/>
    <property type="match status" value="1"/>
</dbReference>
<keyword evidence="6 13" id="KW-0269">Exonuclease</keyword>
<feature type="domain" description="UvrD-like helicase ATP-binding" evidence="17">
    <location>
        <begin position="10"/>
        <end position="487"/>
    </location>
</feature>
<keyword evidence="15" id="KW-0175">Coiled coil</keyword>
<evidence type="ECO:0000256" key="11">
    <source>
        <dbReference type="ARBA" id="ARBA00034617"/>
    </source>
</evidence>